<accession>A0A6F8U6W2</accession>
<sequence>MAQVRRHSEDQMMHGLLPNKVIDAVLDALSGHEKLSMPLLEDEETGRQFALLILKLLAGRAGLNEQPDK</sequence>
<name>A0A6F8U6W2_9GAMM</name>
<evidence type="ECO:0000313" key="1">
    <source>
        <dbReference type="EMBL" id="BCB08866.1"/>
    </source>
</evidence>
<dbReference type="EMBL" id="AP022843">
    <property type="protein sequence ID" value="BCB08866.1"/>
    <property type="molecule type" value="Genomic_DNA"/>
</dbReference>
<organism evidence="1 2">
    <name type="scientific">Halomonas hydrothermalis</name>
    <dbReference type="NCBI Taxonomy" id="115561"/>
    <lineage>
        <taxon>Bacteria</taxon>
        <taxon>Pseudomonadati</taxon>
        <taxon>Pseudomonadota</taxon>
        <taxon>Gammaproteobacteria</taxon>
        <taxon>Oceanospirillales</taxon>
        <taxon>Halomonadaceae</taxon>
        <taxon>Halomonas</taxon>
    </lineage>
</organism>
<dbReference type="Proteomes" id="UP000502259">
    <property type="component" value="Chromosome"/>
</dbReference>
<evidence type="ECO:0000313" key="2">
    <source>
        <dbReference type="Proteomes" id="UP000502259"/>
    </source>
</evidence>
<reference evidence="1 2" key="1">
    <citation type="submission" date="2020-03" db="EMBL/GenBank/DDBJ databases">
        <title>Complete Genome Sequence of Halomonas hydrothermalis Strain Slthf2, Halophilic Bacterium Isolated from Deep-Sea Hydrothermal-Vent Environments.</title>
        <authorList>
            <person name="Takeyama N."/>
            <person name="Huang M."/>
            <person name="Sato K."/>
            <person name="Galipon J."/>
            <person name="Arakawa K."/>
        </authorList>
    </citation>
    <scope>NUCLEOTIDE SEQUENCE [LARGE SCALE GENOMIC DNA]</scope>
    <source>
        <strain evidence="1 2">Slthf2</strain>
    </source>
</reference>
<dbReference type="AlphaFoldDB" id="A0A6F8U6W2"/>
<protein>
    <submittedName>
        <fullName evidence="1">Uncharacterized protein</fullName>
    </submittedName>
</protein>
<proteinExistence type="predicted"/>
<keyword evidence="2" id="KW-1185">Reference proteome</keyword>
<gene>
    <name evidence="1" type="ORF">HHSLTHF2_27560</name>
</gene>